<organism evidence="9 10">
    <name type="scientific">Lagenidium giganteum</name>
    <dbReference type="NCBI Taxonomy" id="4803"/>
    <lineage>
        <taxon>Eukaryota</taxon>
        <taxon>Sar</taxon>
        <taxon>Stramenopiles</taxon>
        <taxon>Oomycota</taxon>
        <taxon>Peronosporomycetes</taxon>
        <taxon>Pythiales</taxon>
        <taxon>Pythiaceae</taxon>
    </lineage>
</organism>
<dbReference type="Pfam" id="PF13091">
    <property type="entry name" value="PLDc_2"/>
    <property type="match status" value="1"/>
</dbReference>
<evidence type="ECO:0000256" key="7">
    <source>
        <dbReference type="SAM" id="SignalP"/>
    </source>
</evidence>
<reference evidence="9" key="1">
    <citation type="submission" date="2022-11" db="EMBL/GenBank/DDBJ databases">
        <authorList>
            <person name="Morgan W.R."/>
            <person name="Tartar A."/>
        </authorList>
    </citation>
    <scope>NUCLEOTIDE SEQUENCE</scope>
    <source>
        <strain evidence="9">ARSEF 373</strain>
    </source>
</reference>
<dbReference type="EC" id="3.1.4.4" evidence="2"/>
<comment type="catalytic activity">
    <reaction evidence="1">
        <text>a 1,2-diacyl-sn-glycero-3-phosphocholine + H2O = a 1,2-diacyl-sn-glycero-3-phosphate + choline + H(+)</text>
        <dbReference type="Rhea" id="RHEA:14445"/>
        <dbReference type="ChEBI" id="CHEBI:15354"/>
        <dbReference type="ChEBI" id="CHEBI:15377"/>
        <dbReference type="ChEBI" id="CHEBI:15378"/>
        <dbReference type="ChEBI" id="CHEBI:57643"/>
        <dbReference type="ChEBI" id="CHEBI:58608"/>
        <dbReference type="EC" id="3.1.4.4"/>
    </reaction>
</comment>
<dbReference type="GO" id="GO:0004630">
    <property type="term" value="F:phospholipase D activity"/>
    <property type="evidence" value="ECO:0007669"/>
    <property type="project" value="UniProtKB-EC"/>
</dbReference>
<feature type="chain" id="PRO_5043741227" description="phospholipase D" evidence="7">
    <location>
        <begin position="24"/>
        <end position="612"/>
    </location>
</feature>
<evidence type="ECO:0000313" key="9">
    <source>
        <dbReference type="EMBL" id="DBA04547.1"/>
    </source>
</evidence>
<dbReference type="GO" id="GO:0005886">
    <property type="term" value="C:plasma membrane"/>
    <property type="evidence" value="ECO:0007669"/>
    <property type="project" value="TreeGrafter"/>
</dbReference>
<keyword evidence="4" id="KW-0378">Hydrolase</keyword>
<evidence type="ECO:0000313" key="10">
    <source>
        <dbReference type="Proteomes" id="UP001146120"/>
    </source>
</evidence>
<dbReference type="GO" id="GO:0009395">
    <property type="term" value="P:phospholipid catabolic process"/>
    <property type="evidence" value="ECO:0007669"/>
    <property type="project" value="TreeGrafter"/>
</dbReference>
<evidence type="ECO:0000256" key="3">
    <source>
        <dbReference type="ARBA" id="ARBA00022737"/>
    </source>
</evidence>
<feature type="signal peptide" evidence="7">
    <location>
        <begin position="1"/>
        <end position="23"/>
    </location>
</feature>
<name>A0AAV2ZHF3_9STRA</name>
<dbReference type="AlphaFoldDB" id="A0AAV2ZHF3"/>
<dbReference type="InterPro" id="IPR025202">
    <property type="entry name" value="PLD-like_dom"/>
</dbReference>
<reference evidence="9" key="2">
    <citation type="journal article" date="2023" name="Microbiol Resour">
        <title>Decontamination and Annotation of the Draft Genome Sequence of the Oomycete Lagenidium giganteum ARSEF 373.</title>
        <authorList>
            <person name="Morgan W.R."/>
            <person name="Tartar A."/>
        </authorList>
    </citation>
    <scope>NUCLEOTIDE SEQUENCE</scope>
    <source>
        <strain evidence="9">ARSEF 373</strain>
    </source>
</reference>
<dbReference type="PANTHER" id="PTHR18896">
    <property type="entry name" value="PHOSPHOLIPASE D"/>
    <property type="match status" value="1"/>
</dbReference>
<evidence type="ECO:0000256" key="4">
    <source>
        <dbReference type="ARBA" id="ARBA00022801"/>
    </source>
</evidence>
<dbReference type="CDD" id="cd09105">
    <property type="entry name" value="PLDc_vPLD1_2_like_2"/>
    <property type="match status" value="1"/>
</dbReference>
<dbReference type="EMBL" id="DAKRPA010000007">
    <property type="protein sequence ID" value="DBA04547.1"/>
    <property type="molecule type" value="Genomic_DNA"/>
</dbReference>
<feature type="domain" description="PLD phosphodiesterase" evidence="8">
    <location>
        <begin position="460"/>
        <end position="487"/>
    </location>
</feature>
<dbReference type="PANTHER" id="PTHR18896:SF76">
    <property type="entry name" value="PHOSPHOLIPASE"/>
    <property type="match status" value="1"/>
</dbReference>
<evidence type="ECO:0000256" key="6">
    <source>
        <dbReference type="ARBA" id="ARBA00023098"/>
    </source>
</evidence>
<dbReference type="Gene3D" id="3.30.870.10">
    <property type="entry name" value="Endonuclease Chain A"/>
    <property type="match status" value="2"/>
</dbReference>
<accession>A0AAV2ZHF3</accession>
<comment type="caution">
    <text evidence="9">The sequence shown here is derived from an EMBL/GenBank/DDBJ whole genome shotgun (WGS) entry which is preliminary data.</text>
</comment>
<sequence>MRGLKMCALVSVLAALAISSTEAVRIGINCTVSNKDVLATVLNEPRCRQDFACVYEEKTKTCHLDEADTVSLADGSENATQQPELDPQQWLLTTDELTRARGGVARNGLQTDSAKNNVQVFASSDEFFTSAYEAIESAGRSSTKDRIYLVGWSIADLPFLPLNSSTNTSVCHVLQAAIEREVDVYALYWTNINSGEPTRLKKMRDWMNALTPPNGTTAQFLFDDRLPYLQSSHHQKTLAVKTGNDLVAFVGGVDLTVDRWDTLEHDQAKVRAATGIKSDYDGWVDVHVRIHGPAALDVVANVEQRWNSMDQTGKALTTDLADFQNPDYYDIVPLQATTITEWPTTGTHHVQILRTFSCQYAGYKEFAPRGEVSILQGFLKAIANARNFIYIEDQYFIMVPDLQKALLAALPRIQRLIVFVQRVSTRNNIAGYGRYQLDMIGPLQQFFPNKVQVYTTKEARNVYIHSKTIIIDDVFVSVGSANWNLRSMTSDSEMAALIVDSVLVQSSDKIQVAKLAHHFRLKKFQEKTGIAYEELARMPFIEAANALDHAAADNSSLIEHLVLQSKAFFDVFNNDTKQFVDPDDRCERAASNAAVRQAAQLILSCIVSLYFF</sequence>
<evidence type="ECO:0000256" key="2">
    <source>
        <dbReference type="ARBA" id="ARBA00012027"/>
    </source>
</evidence>
<keyword evidence="6" id="KW-0443">Lipid metabolism</keyword>
<evidence type="ECO:0000256" key="1">
    <source>
        <dbReference type="ARBA" id="ARBA00000798"/>
    </source>
</evidence>
<keyword evidence="10" id="KW-1185">Reference proteome</keyword>
<dbReference type="SUPFAM" id="SSF56024">
    <property type="entry name" value="Phospholipase D/nuclease"/>
    <property type="match status" value="2"/>
</dbReference>
<proteinExistence type="predicted"/>
<gene>
    <name evidence="9" type="ORF">N0F65_011095</name>
</gene>
<dbReference type="Proteomes" id="UP001146120">
    <property type="component" value="Unassembled WGS sequence"/>
</dbReference>
<keyword evidence="7" id="KW-0732">Signal</keyword>
<keyword evidence="3" id="KW-0677">Repeat</keyword>
<dbReference type="InterPro" id="IPR001736">
    <property type="entry name" value="PLipase_D/transphosphatidylase"/>
</dbReference>
<evidence type="ECO:0000259" key="8">
    <source>
        <dbReference type="PROSITE" id="PS50035"/>
    </source>
</evidence>
<evidence type="ECO:0000256" key="5">
    <source>
        <dbReference type="ARBA" id="ARBA00022963"/>
    </source>
</evidence>
<dbReference type="SMART" id="SM00155">
    <property type="entry name" value="PLDc"/>
    <property type="match status" value="2"/>
</dbReference>
<protein>
    <recommendedName>
        <fullName evidence="2">phospholipase D</fullName>
        <ecNumber evidence="2">3.1.4.4</ecNumber>
    </recommendedName>
</protein>
<dbReference type="InterPro" id="IPR015679">
    <property type="entry name" value="PLipase_D_fam"/>
</dbReference>
<keyword evidence="5" id="KW-0442">Lipid degradation</keyword>
<dbReference type="PROSITE" id="PS50035">
    <property type="entry name" value="PLD"/>
    <property type="match status" value="1"/>
</dbReference>